<name>A0A839TTR6_9BACL</name>
<comment type="caution">
    <text evidence="1">The sequence shown here is derived from an EMBL/GenBank/DDBJ whole genome shotgun (WGS) entry which is preliminary data.</text>
</comment>
<accession>A0A839TTR6</accession>
<proteinExistence type="predicted"/>
<evidence type="ECO:0000313" key="2">
    <source>
        <dbReference type="Proteomes" id="UP000517523"/>
    </source>
</evidence>
<dbReference type="EMBL" id="JACHXJ010000005">
    <property type="protein sequence ID" value="MBB3130484.1"/>
    <property type="molecule type" value="Genomic_DNA"/>
</dbReference>
<dbReference type="Proteomes" id="UP000517523">
    <property type="component" value="Unassembled WGS sequence"/>
</dbReference>
<protein>
    <submittedName>
        <fullName evidence="1">Uncharacterized protein</fullName>
    </submittedName>
</protein>
<gene>
    <name evidence="1" type="ORF">FHS19_005203</name>
</gene>
<organism evidence="1 2">
    <name type="scientific">Paenibacillus rhizosphaerae</name>
    <dbReference type="NCBI Taxonomy" id="297318"/>
    <lineage>
        <taxon>Bacteria</taxon>
        <taxon>Bacillati</taxon>
        <taxon>Bacillota</taxon>
        <taxon>Bacilli</taxon>
        <taxon>Bacillales</taxon>
        <taxon>Paenibacillaceae</taxon>
        <taxon>Paenibacillus</taxon>
    </lineage>
</organism>
<evidence type="ECO:0000313" key="1">
    <source>
        <dbReference type="EMBL" id="MBB3130484.1"/>
    </source>
</evidence>
<dbReference type="AlphaFoldDB" id="A0A839TTR6"/>
<reference evidence="1 2" key="1">
    <citation type="submission" date="2020-08" db="EMBL/GenBank/DDBJ databases">
        <title>Genomic Encyclopedia of Type Strains, Phase III (KMG-III): the genomes of soil and plant-associated and newly described type strains.</title>
        <authorList>
            <person name="Whitman W."/>
        </authorList>
    </citation>
    <scope>NUCLEOTIDE SEQUENCE [LARGE SCALE GENOMIC DNA]</scope>
    <source>
        <strain evidence="1 2">CECT 5831</strain>
    </source>
</reference>
<sequence>MTLLSLPLAYKVIVFFESLTRSKQVPGQVLQVLIRPDMATIELTETMNVNIEKKR</sequence>